<comment type="cofactor">
    <cofactor evidence="1">
        <name>Mg(2+)</name>
        <dbReference type="ChEBI" id="CHEBI:18420"/>
    </cofactor>
</comment>
<dbReference type="NCBIfam" id="TIGR00055">
    <property type="entry name" value="uppS"/>
    <property type="match status" value="1"/>
</dbReference>
<dbReference type="GO" id="GO:0030145">
    <property type="term" value="F:manganese ion binding"/>
    <property type="evidence" value="ECO:0007669"/>
    <property type="project" value="TreeGrafter"/>
</dbReference>
<dbReference type="Pfam" id="PF01255">
    <property type="entry name" value="Prenyltransf"/>
    <property type="match status" value="1"/>
</dbReference>
<dbReference type="PANTHER" id="PTHR10291:SF0">
    <property type="entry name" value="DEHYDRODOLICHYL DIPHOSPHATE SYNTHASE 2"/>
    <property type="match status" value="1"/>
</dbReference>
<dbReference type="HAMAP" id="MF_01139">
    <property type="entry name" value="ISPT"/>
    <property type="match status" value="1"/>
</dbReference>
<dbReference type="FunFam" id="3.40.1180.10:FF:000001">
    <property type="entry name" value="(2E,6E)-farnesyl-diphosphate-specific ditrans,polycis-undecaprenyl-diphosphate synthase"/>
    <property type="match status" value="1"/>
</dbReference>
<dbReference type="GO" id="GO:0000287">
    <property type="term" value="F:magnesium ion binding"/>
    <property type="evidence" value="ECO:0007669"/>
    <property type="project" value="TreeGrafter"/>
</dbReference>
<keyword evidence="2 3" id="KW-0808">Transferase</keyword>
<comment type="caution">
    <text evidence="3">The sequence shown here is derived from an EMBL/GenBank/DDBJ whole genome shotgun (WGS) entry which is preliminary data.</text>
</comment>
<sequence length="264" mass="30482">MWKKWFSRKRNEENNKSFESLDRGRIPKHIAIIMDGNGRWAQKRSLPRAFGHRAGAEALRSIVQTASEVGVQVLTAYAFSTENWKRPTDEVSLLMSLLSDYLDNEIDELDDNDVKIRFIGNTDELAPILQHKIEKAQTRTAQNVGLVLNLAVNYGGRAEITRAVKIVAEMVAQGQLRSSQIDETIINQHLYTNDLPDPDLLIRPSGDFRISNFLLWQLAYTEFYFTHLYWPDFKPEHLLEAINEYQNRDRRFGGLKNIKPHNAK</sequence>
<dbReference type="CDD" id="cd00475">
    <property type="entry name" value="Cis_IPPS"/>
    <property type="match status" value="1"/>
</dbReference>
<dbReference type="InterPro" id="IPR036424">
    <property type="entry name" value="UPP_synth-like_sf"/>
</dbReference>
<organism evidence="3">
    <name type="scientific">bioreactor metagenome</name>
    <dbReference type="NCBI Taxonomy" id="1076179"/>
    <lineage>
        <taxon>unclassified sequences</taxon>
        <taxon>metagenomes</taxon>
        <taxon>ecological metagenomes</taxon>
    </lineage>
</organism>
<dbReference type="PANTHER" id="PTHR10291">
    <property type="entry name" value="DEHYDRODOLICHYL DIPHOSPHATE SYNTHASE FAMILY MEMBER"/>
    <property type="match status" value="1"/>
</dbReference>
<dbReference type="SUPFAM" id="SSF64005">
    <property type="entry name" value="Undecaprenyl diphosphate synthase"/>
    <property type="match status" value="1"/>
</dbReference>
<evidence type="ECO:0000256" key="2">
    <source>
        <dbReference type="ARBA" id="ARBA00022679"/>
    </source>
</evidence>
<reference evidence="3" key="1">
    <citation type="submission" date="2019-08" db="EMBL/GenBank/DDBJ databases">
        <authorList>
            <person name="Kucharzyk K."/>
            <person name="Murdoch R.W."/>
            <person name="Higgins S."/>
            <person name="Loffler F."/>
        </authorList>
    </citation>
    <scope>NUCLEOTIDE SEQUENCE</scope>
</reference>
<dbReference type="AlphaFoldDB" id="A0A644T195"/>
<dbReference type="PROSITE" id="PS01066">
    <property type="entry name" value="UPP_SYNTHASE"/>
    <property type="match status" value="1"/>
</dbReference>
<evidence type="ECO:0000313" key="3">
    <source>
        <dbReference type="EMBL" id="MPL60675.1"/>
    </source>
</evidence>
<dbReference type="Gene3D" id="3.40.1180.10">
    <property type="entry name" value="Decaprenyl diphosphate synthase-like"/>
    <property type="match status" value="1"/>
</dbReference>
<dbReference type="InterPro" id="IPR001441">
    <property type="entry name" value="UPP_synth-like"/>
</dbReference>
<dbReference type="EMBL" id="VSSQ01000012">
    <property type="protein sequence ID" value="MPL60675.1"/>
    <property type="molecule type" value="Genomic_DNA"/>
</dbReference>
<dbReference type="GO" id="GO:0008834">
    <property type="term" value="F:ditrans,polycis-undecaprenyl-diphosphate synthase [(2E,6E)-farnesyl-diphosphate specific] activity"/>
    <property type="evidence" value="ECO:0007669"/>
    <property type="project" value="TreeGrafter"/>
</dbReference>
<dbReference type="GO" id="GO:0005829">
    <property type="term" value="C:cytosol"/>
    <property type="evidence" value="ECO:0007669"/>
    <property type="project" value="TreeGrafter"/>
</dbReference>
<proteinExistence type="inferred from homology"/>
<dbReference type="EC" id="2.5.1.-" evidence="3"/>
<name>A0A644T195_9ZZZZ</name>
<evidence type="ECO:0000256" key="1">
    <source>
        <dbReference type="ARBA" id="ARBA00001946"/>
    </source>
</evidence>
<dbReference type="GO" id="GO:0016094">
    <property type="term" value="P:polyprenol biosynthetic process"/>
    <property type="evidence" value="ECO:0007669"/>
    <property type="project" value="TreeGrafter"/>
</dbReference>
<dbReference type="NCBIfam" id="NF011405">
    <property type="entry name" value="PRK14830.1"/>
    <property type="match status" value="1"/>
</dbReference>
<dbReference type="InterPro" id="IPR018520">
    <property type="entry name" value="UPP_synth-like_CS"/>
</dbReference>
<gene>
    <name evidence="3" type="primary">uppS_4</name>
    <name evidence="3" type="ORF">SDC9_06236</name>
</gene>
<protein>
    <submittedName>
        <fullName evidence="3">Isoprenyl transferase</fullName>
        <ecNumber evidence="3">2.5.1.-</ecNumber>
    </submittedName>
</protein>
<accession>A0A644T195</accession>